<dbReference type="PANTHER" id="PTHR31632">
    <property type="entry name" value="IRON TRANSPORTER FTH1"/>
    <property type="match status" value="1"/>
</dbReference>
<feature type="transmembrane region" description="Helical" evidence="6">
    <location>
        <begin position="562"/>
        <end position="583"/>
    </location>
</feature>
<protein>
    <submittedName>
        <fullName evidence="8">High-affinity iron transporter</fullName>
    </submittedName>
</protein>
<feature type="transmembrane region" description="Helical" evidence="6">
    <location>
        <begin position="421"/>
        <end position="439"/>
    </location>
</feature>
<evidence type="ECO:0000256" key="3">
    <source>
        <dbReference type="ARBA" id="ARBA00022692"/>
    </source>
</evidence>
<dbReference type="EMBL" id="FOLW01000006">
    <property type="protein sequence ID" value="SFC99703.1"/>
    <property type="molecule type" value="Genomic_DNA"/>
</dbReference>
<comment type="similarity">
    <text evidence="2">Belongs to the oxidase-dependent Fe transporter (OFeT) (TC 9.A.10.1) family.</text>
</comment>
<keyword evidence="5 6" id="KW-0472">Membrane</keyword>
<dbReference type="Pfam" id="PF03239">
    <property type="entry name" value="FTR1"/>
    <property type="match status" value="1"/>
</dbReference>
<feature type="transmembrane region" description="Helical" evidence="6">
    <location>
        <begin position="379"/>
        <end position="406"/>
    </location>
</feature>
<evidence type="ECO:0000256" key="2">
    <source>
        <dbReference type="ARBA" id="ARBA00008333"/>
    </source>
</evidence>
<feature type="transmembrane region" description="Helical" evidence="6">
    <location>
        <begin position="526"/>
        <end position="550"/>
    </location>
</feature>
<evidence type="ECO:0000313" key="8">
    <source>
        <dbReference type="EMBL" id="SFC99703.1"/>
    </source>
</evidence>
<keyword evidence="4 6" id="KW-1133">Transmembrane helix</keyword>
<accession>A0AAJ5BHK6</accession>
<evidence type="ECO:0000256" key="1">
    <source>
        <dbReference type="ARBA" id="ARBA00004141"/>
    </source>
</evidence>
<keyword evidence="7" id="KW-0732">Signal</keyword>
<proteinExistence type="inferred from homology"/>
<evidence type="ECO:0000256" key="4">
    <source>
        <dbReference type="ARBA" id="ARBA00022989"/>
    </source>
</evidence>
<gene>
    <name evidence="8" type="ORF">SAMN02745723_106174</name>
</gene>
<comment type="caution">
    <text evidence="8">The sequence shown here is derived from an EMBL/GenBank/DDBJ whole genome shotgun (WGS) entry which is preliminary data.</text>
</comment>
<keyword evidence="3 6" id="KW-0812">Transmembrane</keyword>
<comment type="subcellular location">
    <subcellularLocation>
        <location evidence="1">Membrane</location>
        <topology evidence="1">Multi-pass membrane protein</topology>
    </subcellularLocation>
</comment>
<feature type="transmembrane region" description="Helical" evidence="6">
    <location>
        <begin position="489"/>
        <end position="506"/>
    </location>
</feature>
<organism evidence="8 9">
    <name type="scientific">Pragia fontium DSM 5563 = ATCC 49100</name>
    <dbReference type="NCBI Taxonomy" id="1122977"/>
    <lineage>
        <taxon>Bacteria</taxon>
        <taxon>Pseudomonadati</taxon>
        <taxon>Pseudomonadota</taxon>
        <taxon>Gammaproteobacteria</taxon>
        <taxon>Enterobacterales</taxon>
        <taxon>Budviciaceae</taxon>
        <taxon>Pragia</taxon>
    </lineage>
</organism>
<evidence type="ECO:0000256" key="6">
    <source>
        <dbReference type="SAM" id="Phobius"/>
    </source>
</evidence>
<sequence length="650" mass="72734">MVIKTMYIIKRLLALCIGCLLINAVATAATDYQQLTNDIQQRLDKTAQLYQQQQIAEARTEVQMAYFEVFENLEGPIRINISAQKSYQMEAAFGEIRKMIGDSKPPAEVVEKINWLKSELNGVLPVLVDGHQLTAEQQHATYDNDQIAPYWQQSFKVIDDSLAEAITLYQKHDYAEARRRVQQAQYDGYKNSEMEMSVRQNRSSQQAGNINQQFSQLIAISGEPDQINEVSYRITTLLQDLEELLPGLPTTREDQQVVSVLEYNDDTTPDTDWQKVVKDIDTAVNASLEQYRSGQIKEAMMAIQNAYFDLFEASGMENKIGSRDSAFKTKIEGYFTRMVSQIKAQQPIESIQAQAQALQQDLNTAVEMLGSGEQTSWSLLLYSLLIIVREGLEALLIVAAIVAYLVKNNHQDKLPLIRQSIYVALAASAVTAVIFQSLFSNSGASRELLEGITMLIAVVMLFSMSYWLLSKVEAQHWKAYLEGKLSHSLSTGSVVGLWLTSFLAVYREGAETVLFYFALMGDSSSISGHLSILAGFLIGCVILLIAYLVMRLSVVKLPLKPFFMFTGCFMYLMAFVFAGKGVLELIEGKLFEPTLLSEVPEIAWLGIYPYVETLIPQMALVIAALIALWVMKKSSAVRNSQRITGSESSV</sequence>
<evidence type="ECO:0000256" key="7">
    <source>
        <dbReference type="SAM" id="SignalP"/>
    </source>
</evidence>
<dbReference type="PANTHER" id="PTHR31632:SF2">
    <property type="entry name" value="PLASMA MEMBRANE IRON PERMEASE"/>
    <property type="match status" value="1"/>
</dbReference>
<reference evidence="8 9" key="1">
    <citation type="submission" date="2016-10" db="EMBL/GenBank/DDBJ databases">
        <authorList>
            <person name="Varghese N."/>
            <person name="Submissions S."/>
        </authorList>
    </citation>
    <scope>NUCLEOTIDE SEQUENCE [LARGE SCALE GENOMIC DNA]</scope>
    <source>
        <strain evidence="8 9">DSM 5563</strain>
    </source>
</reference>
<feature type="transmembrane region" description="Helical" evidence="6">
    <location>
        <begin position="614"/>
        <end position="631"/>
    </location>
</feature>
<dbReference type="GO" id="GO:0033573">
    <property type="term" value="C:high-affinity iron permease complex"/>
    <property type="evidence" value="ECO:0007669"/>
    <property type="project" value="InterPro"/>
</dbReference>
<feature type="signal peptide" evidence="7">
    <location>
        <begin position="1"/>
        <end position="28"/>
    </location>
</feature>
<evidence type="ECO:0000313" key="9">
    <source>
        <dbReference type="Proteomes" id="UP000226420"/>
    </source>
</evidence>
<feature type="transmembrane region" description="Helical" evidence="6">
    <location>
        <begin position="451"/>
        <end position="469"/>
    </location>
</feature>
<dbReference type="InterPro" id="IPR004923">
    <property type="entry name" value="FTR1/Fip1/EfeU"/>
</dbReference>
<evidence type="ECO:0000256" key="5">
    <source>
        <dbReference type="ARBA" id="ARBA00023136"/>
    </source>
</evidence>
<dbReference type="AlphaFoldDB" id="A0AAJ5BHK6"/>
<name>A0AAJ5BHK6_9GAMM</name>
<dbReference type="Proteomes" id="UP000226420">
    <property type="component" value="Unassembled WGS sequence"/>
</dbReference>
<dbReference type="GO" id="GO:0015093">
    <property type="term" value="F:ferrous iron transmembrane transporter activity"/>
    <property type="evidence" value="ECO:0007669"/>
    <property type="project" value="TreeGrafter"/>
</dbReference>
<feature type="chain" id="PRO_5042479360" evidence="7">
    <location>
        <begin position="29"/>
        <end position="650"/>
    </location>
</feature>